<evidence type="ECO:0000256" key="1">
    <source>
        <dbReference type="SAM" id="MobiDB-lite"/>
    </source>
</evidence>
<feature type="region of interest" description="Disordered" evidence="1">
    <location>
        <begin position="33"/>
        <end position="53"/>
    </location>
</feature>
<dbReference type="EMBL" id="CAJPEV010007145">
    <property type="protein sequence ID" value="CAG0904606.1"/>
    <property type="molecule type" value="Genomic_DNA"/>
</dbReference>
<dbReference type="Proteomes" id="UP000677054">
    <property type="component" value="Unassembled WGS sequence"/>
</dbReference>
<dbReference type="EMBL" id="LR906662">
    <property type="protein sequence ID" value="CAD7253938.1"/>
    <property type="molecule type" value="Genomic_DNA"/>
</dbReference>
<dbReference type="AlphaFoldDB" id="A0A7R9AHD9"/>
<sequence length="75" mass="8097">MCAAHVMIPLHNGSEDSESGDSIEGQGLMESQLIPGNTHAGKHLKGDKPCSNSQKERYMDYEAAVNAPVLNVRCK</sequence>
<organism evidence="2">
    <name type="scientific">Darwinula stevensoni</name>
    <dbReference type="NCBI Taxonomy" id="69355"/>
    <lineage>
        <taxon>Eukaryota</taxon>
        <taxon>Metazoa</taxon>
        <taxon>Ecdysozoa</taxon>
        <taxon>Arthropoda</taxon>
        <taxon>Crustacea</taxon>
        <taxon>Oligostraca</taxon>
        <taxon>Ostracoda</taxon>
        <taxon>Podocopa</taxon>
        <taxon>Podocopida</taxon>
        <taxon>Darwinulocopina</taxon>
        <taxon>Darwinuloidea</taxon>
        <taxon>Darwinulidae</taxon>
        <taxon>Darwinula</taxon>
    </lineage>
</organism>
<feature type="compositionally biased region" description="Basic and acidic residues" evidence="1">
    <location>
        <begin position="44"/>
        <end position="53"/>
    </location>
</feature>
<reference evidence="2" key="1">
    <citation type="submission" date="2020-11" db="EMBL/GenBank/DDBJ databases">
        <authorList>
            <person name="Tran Van P."/>
        </authorList>
    </citation>
    <scope>NUCLEOTIDE SEQUENCE</scope>
</reference>
<proteinExistence type="predicted"/>
<name>A0A7R9AHD9_9CRUS</name>
<protein>
    <submittedName>
        <fullName evidence="2">Uncharacterized protein</fullName>
    </submittedName>
</protein>
<evidence type="ECO:0000313" key="2">
    <source>
        <dbReference type="EMBL" id="CAD7253938.1"/>
    </source>
</evidence>
<keyword evidence="3" id="KW-1185">Reference proteome</keyword>
<evidence type="ECO:0000313" key="3">
    <source>
        <dbReference type="Proteomes" id="UP000677054"/>
    </source>
</evidence>
<accession>A0A7R9AHD9</accession>
<gene>
    <name evidence="2" type="ORF">DSTB1V02_LOCUS13684</name>
</gene>
<feature type="non-terminal residue" evidence="2">
    <location>
        <position position="75"/>
    </location>
</feature>